<name>A0A1W6ZY88_9HYPH</name>
<dbReference type="STRING" id="1235591.CAK95_26785"/>
<protein>
    <submittedName>
        <fullName evidence="1">Uncharacterized protein</fullName>
    </submittedName>
</protein>
<dbReference type="KEGG" id="psin:CAK95_26785"/>
<proteinExistence type="predicted"/>
<reference evidence="1 2" key="1">
    <citation type="submission" date="2017-05" db="EMBL/GenBank/DDBJ databases">
        <title>Full genome sequence of Pseudorhodoplanes sinuspersici.</title>
        <authorList>
            <person name="Dastgheib S.M.M."/>
            <person name="Shavandi M."/>
            <person name="Tirandaz H."/>
        </authorList>
    </citation>
    <scope>NUCLEOTIDE SEQUENCE [LARGE SCALE GENOMIC DNA]</scope>
    <source>
        <strain evidence="1 2">RIPI110</strain>
    </source>
</reference>
<dbReference type="EMBL" id="CP021112">
    <property type="protein sequence ID" value="ARQ02304.1"/>
    <property type="molecule type" value="Genomic_DNA"/>
</dbReference>
<accession>A0A1W6ZY88</accession>
<dbReference type="Proteomes" id="UP000194137">
    <property type="component" value="Chromosome"/>
</dbReference>
<evidence type="ECO:0000313" key="2">
    <source>
        <dbReference type="Proteomes" id="UP000194137"/>
    </source>
</evidence>
<evidence type="ECO:0000313" key="1">
    <source>
        <dbReference type="EMBL" id="ARQ02304.1"/>
    </source>
</evidence>
<dbReference type="InterPro" id="IPR001173">
    <property type="entry name" value="Glyco_trans_2-like"/>
</dbReference>
<dbReference type="Pfam" id="PF00535">
    <property type="entry name" value="Glycos_transf_2"/>
    <property type="match status" value="1"/>
</dbReference>
<dbReference type="InterPro" id="IPR029044">
    <property type="entry name" value="Nucleotide-diphossugar_trans"/>
</dbReference>
<sequence>MAGLVLEPEQGVSISAGEFFADSLPAWLSIPNFFDVCGRNWFSIRYASSFFDRPVRPLLMFQTQAGRNITYIMNGPVLGTAEWIGRVPDNATSVSICTTDRLGPFAFRIEKAQAVSKYSLASRNVAAAVSRSKRLATSRRSDAWQFEVDLYKIANRAMPLANYAQWARRFRRAPELYGLDRPRSDWTNGPTFSIVMPIGPTTRPKLLQATIDSLLQQFYHRWSLTACIENGALDQTLRIYRDNAAHDGRLREIDLPLFSHADFDGDWFATLSPGDTLENFALGSIAEEIFRRPEARLLYSDEDAIGERGHLHSPLLKPDWSPVFQEASNYIGRLTCIRKDALVASGVSDPRIITTRECDTLRNVLACLSPPEIAHVQRVLYRRQDQAFPRQQRMTATLTPPETTALPDATIVVVTKDRADLLRTCLHGIQHQTDYPDFNVVIVDNGTTEKDALALLASLKSDNRVLVLQRPGPFNFSALCNEGARLSKSQLLVFLNNDIEMRDRNWLKRLAKVAVRPDVGVAGATLLYPGGRIQHAGVTLGLGTVAGHLYSGAPANHAEYLGHLTADREVSAVTAACCAIERAKFEKLGGFDEINLPVEFNDIDLCLRAMEQGWSNICVSNAILVHHESETRGVAPSTAYEVERSYFVRRWLHVIRDDPFYHPALSMFALQPSLA</sequence>
<dbReference type="SUPFAM" id="SSF53448">
    <property type="entry name" value="Nucleotide-diphospho-sugar transferases"/>
    <property type="match status" value="2"/>
</dbReference>
<dbReference type="AlphaFoldDB" id="A0A1W6ZY88"/>
<keyword evidence="2" id="KW-1185">Reference proteome</keyword>
<gene>
    <name evidence="1" type="ORF">CAK95_26785</name>
</gene>
<dbReference type="PANTHER" id="PTHR43179">
    <property type="entry name" value="RHAMNOSYLTRANSFERASE WBBL"/>
    <property type="match status" value="1"/>
</dbReference>
<dbReference type="PANTHER" id="PTHR43179:SF7">
    <property type="entry name" value="RHAMNOSYLTRANSFERASE WBBL"/>
    <property type="match status" value="1"/>
</dbReference>
<dbReference type="Gene3D" id="3.90.550.10">
    <property type="entry name" value="Spore Coat Polysaccharide Biosynthesis Protein SpsA, Chain A"/>
    <property type="match status" value="1"/>
</dbReference>
<organism evidence="1 2">
    <name type="scientific">Pseudorhodoplanes sinuspersici</name>
    <dbReference type="NCBI Taxonomy" id="1235591"/>
    <lineage>
        <taxon>Bacteria</taxon>
        <taxon>Pseudomonadati</taxon>
        <taxon>Pseudomonadota</taxon>
        <taxon>Alphaproteobacteria</taxon>
        <taxon>Hyphomicrobiales</taxon>
        <taxon>Pseudorhodoplanes</taxon>
    </lineage>
</organism>
<dbReference type="RefSeq" id="WP_086090735.1">
    <property type="nucleotide sequence ID" value="NZ_CP021112.1"/>
</dbReference>